<proteinExistence type="predicted"/>
<evidence type="ECO:0000313" key="1">
    <source>
        <dbReference type="EMBL" id="CDW31879.1"/>
    </source>
</evidence>
<protein>
    <submittedName>
        <fullName evidence="1">Uncharacterized protein</fullName>
    </submittedName>
</protein>
<accession>A0A0K2U0U9</accession>
<name>A0A0K2U0U9_LEPSM</name>
<dbReference type="AlphaFoldDB" id="A0A0K2U0U9"/>
<feature type="non-terminal residue" evidence="1">
    <location>
        <position position="49"/>
    </location>
</feature>
<organism evidence="1">
    <name type="scientific">Lepeophtheirus salmonis</name>
    <name type="common">Salmon louse</name>
    <name type="synonym">Caligus salmonis</name>
    <dbReference type="NCBI Taxonomy" id="72036"/>
    <lineage>
        <taxon>Eukaryota</taxon>
        <taxon>Metazoa</taxon>
        <taxon>Ecdysozoa</taxon>
        <taxon>Arthropoda</taxon>
        <taxon>Crustacea</taxon>
        <taxon>Multicrustacea</taxon>
        <taxon>Hexanauplia</taxon>
        <taxon>Copepoda</taxon>
        <taxon>Siphonostomatoida</taxon>
        <taxon>Caligidae</taxon>
        <taxon>Lepeophtheirus</taxon>
    </lineage>
</organism>
<sequence>MFSTQYVKLLYLHQEWNVDPSQTNKRSKSIIHMCRVNKKVDLCLFFQKL</sequence>
<dbReference type="EMBL" id="HACA01014518">
    <property type="protein sequence ID" value="CDW31879.1"/>
    <property type="molecule type" value="Transcribed_RNA"/>
</dbReference>
<reference evidence="1" key="1">
    <citation type="submission" date="2014-05" db="EMBL/GenBank/DDBJ databases">
        <authorList>
            <person name="Chronopoulou M."/>
        </authorList>
    </citation>
    <scope>NUCLEOTIDE SEQUENCE</scope>
    <source>
        <tissue evidence="1">Whole organism</tissue>
    </source>
</reference>